<dbReference type="Proteomes" id="UP001358614">
    <property type="component" value="Chromosome 1"/>
</dbReference>
<sequence length="133" mass="14906">MITARIVDIAKNIPLPISPTFSAKTLVERKEDKPYVDLVRVLCGILSLELEKRPSRCMNKIEIVISNSYPELYLYIAQLVTDLGGRAFSNTKLLKPLAYGVKRACSTSSGDLREKELSLVSDDNHSDDLLTFF</sequence>
<protein>
    <submittedName>
        <fullName evidence="1">Uncharacterized protein</fullName>
    </submittedName>
</protein>
<dbReference type="RefSeq" id="XP_066084670.1">
    <property type="nucleotide sequence ID" value="XM_066228573.1"/>
</dbReference>
<gene>
    <name evidence="1" type="ORF">V865_004798</name>
</gene>
<dbReference type="AlphaFoldDB" id="A0AAX4KKN2"/>
<name>A0AAX4KKN2_9TREE</name>
<keyword evidence="2" id="KW-1185">Reference proteome</keyword>
<dbReference type="KEGG" id="ker:91103599"/>
<accession>A0AAX4KKN2</accession>
<reference evidence="1 2" key="1">
    <citation type="submission" date="2024-01" db="EMBL/GenBank/DDBJ databases">
        <title>Comparative genomics of Cryptococcus and Kwoniella reveals pathogenesis evolution and contrasting modes of karyotype evolution via chromosome fusion or intercentromeric recombination.</title>
        <authorList>
            <person name="Coelho M.A."/>
            <person name="David-Palma M."/>
            <person name="Shea T."/>
            <person name="Bowers K."/>
            <person name="McGinley-Smith S."/>
            <person name="Mohammad A.W."/>
            <person name="Gnirke A."/>
            <person name="Yurkov A.M."/>
            <person name="Nowrousian M."/>
            <person name="Sun S."/>
            <person name="Cuomo C.A."/>
            <person name="Heitman J."/>
        </authorList>
    </citation>
    <scope>NUCLEOTIDE SEQUENCE [LARGE SCALE GENOMIC DNA]</scope>
    <source>
        <strain evidence="1 2">PYCC6329</strain>
    </source>
</reference>
<dbReference type="GeneID" id="91103599"/>
<dbReference type="EMBL" id="CP144089">
    <property type="protein sequence ID" value="WWD06703.1"/>
    <property type="molecule type" value="Genomic_DNA"/>
</dbReference>
<evidence type="ECO:0000313" key="2">
    <source>
        <dbReference type="Proteomes" id="UP001358614"/>
    </source>
</evidence>
<organism evidence="1 2">
    <name type="scientific">Kwoniella europaea PYCC6329</name>
    <dbReference type="NCBI Taxonomy" id="1423913"/>
    <lineage>
        <taxon>Eukaryota</taxon>
        <taxon>Fungi</taxon>
        <taxon>Dikarya</taxon>
        <taxon>Basidiomycota</taxon>
        <taxon>Agaricomycotina</taxon>
        <taxon>Tremellomycetes</taxon>
        <taxon>Tremellales</taxon>
        <taxon>Cryptococcaceae</taxon>
        <taxon>Kwoniella</taxon>
    </lineage>
</organism>
<proteinExistence type="predicted"/>
<evidence type="ECO:0000313" key="1">
    <source>
        <dbReference type="EMBL" id="WWD06703.1"/>
    </source>
</evidence>